<name>K1SAC4_9ZZZZ</name>
<dbReference type="Pfam" id="PF20438">
    <property type="entry name" value="SpoIVA_middle"/>
    <property type="match status" value="1"/>
</dbReference>
<dbReference type="InterPro" id="IPR046842">
    <property type="entry name" value="SpoIVA_ATPase"/>
</dbReference>
<organism evidence="4">
    <name type="scientific">human gut metagenome</name>
    <dbReference type="NCBI Taxonomy" id="408170"/>
    <lineage>
        <taxon>unclassified sequences</taxon>
        <taxon>metagenomes</taxon>
        <taxon>organismal metagenomes</taxon>
    </lineage>
</organism>
<reference evidence="4" key="1">
    <citation type="journal article" date="2013" name="Environ. Microbiol.">
        <title>Microbiota from the distal guts of lean and obese adolescents exhibit partial functional redundancy besides clear differences in community structure.</title>
        <authorList>
            <person name="Ferrer M."/>
            <person name="Ruiz A."/>
            <person name="Lanza F."/>
            <person name="Haange S.B."/>
            <person name="Oberbach A."/>
            <person name="Till H."/>
            <person name="Bargiela R."/>
            <person name="Campoy C."/>
            <person name="Segura M.T."/>
            <person name="Richter M."/>
            <person name="von Bergen M."/>
            <person name="Seifert J."/>
            <person name="Suarez A."/>
        </authorList>
    </citation>
    <scope>NUCLEOTIDE SEQUENCE</scope>
</reference>
<comment type="caution">
    <text evidence="4">The sequence shown here is derived from an EMBL/GenBank/DDBJ whole genome shotgun (WGS) entry which is preliminary data.</text>
</comment>
<proteinExistence type="predicted"/>
<evidence type="ECO:0000313" key="4">
    <source>
        <dbReference type="EMBL" id="EKC52379.1"/>
    </source>
</evidence>
<feature type="non-terminal residue" evidence="4">
    <location>
        <position position="216"/>
    </location>
</feature>
<accession>K1SAC4</accession>
<protein>
    <submittedName>
        <fullName evidence="4">Stage IV sporulation protein A</fullName>
    </submittedName>
</protein>
<feature type="domain" description="Stage IV sporulation protein A middle" evidence="3">
    <location>
        <begin position="49"/>
        <end position="216"/>
    </location>
</feature>
<evidence type="ECO:0000259" key="2">
    <source>
        <dbReference type="Pfam" id="PF09547"/>
    </source>
</evidence>
<keyword evidence="1" id="KW-0175">Coiled coil</keyword>
<dbReference type="Pfam" id="PF09547">
    <property type="entry name" value="SpoIVA_ATPase"/>
    <property type="match status" value="1"/>
</dbReference>
<evidence type="ECO:0000259" key="3">
    <source>
        <dbReference type="Pfam" id="PF20438"/>
    </source>
</evidence>
<gene>
    <name evidence="4" type="ORF">LEA_16920</name>
</gene>
<dbReference type="EMBL" id="AJWY01011575">
    <property type="protein sequence ID" value="EKC52379.1"/>
    <property type="molecule type" value="Genomic_DNA"/>
</dbReference>
<feature type="coiled-coil region" evidence="1">
    <location>
        <begin position="147"/>
        <end position="174"/>
    </location>
</feature>
<feature type="domain" description="Stage IV sporulation protein A ATPase" evidence="2">
    <location>
        <begin position="3"/>
        <end position="48"/>
    </location>
</feature>
<sequence length="216" mass="23879">MYPHAAPAKELSVKLSEKYGVPVLPINCLELTETEIKEIMTQLLFEFPIREVSVKLPFWLTALPHDHWLRKALFGAVASAANEMELVRDVSLMTERLKECEYTDDCSVSSMDLGCGSANISVRVGSGLFYKVLSESTGLTVENEQSLMATMRELASVKKEYDRLKCALDEVEATGYGIVMPSIDELTLEEPELVKQGGKYGVKLSASAPSIHMLKA</sequence>
<evidence type="ECO:0000256" key="1">
    <source>
        <dbReference type="SAM" id="Coils"/>
    </source>
</evidence>
<dbReference type="InterPro" id="IPR046841">
    <property type="entry name" value="SpoIVA_middle"/>
</dbReference>
<dbReference type="AlphaFoldDB" id="K1SAC4"/>